<gene>
    <name evidence="8" type="ORF">IAB19_02330</name>
</gene>
<evidence type="ECO:0000313" key="9">
    <source>
        <dbReference type="Proteomes" id="UP000823631"/>
    </source>
</evidence>
<dbReference type="FunFam" id="1.10.287.950:FF:000001">
    <property type="entry name" value="Methyl-accepting chemotaxis sensory transducer"/>
    <property type="match status" value="1"/>
</dbReference>
<feature type="domain" description="Methyl-accepting transducer" evidence="6">
    <location>
        <begin position="259"/>
        <end position="495"/>
    </location>
</feature>
<evidence type="ECO:0000259" key="6">
    <source>
        <dbReference type="PROSITE" id="PS50111"/>
    </source>
</evidence>
<dbReference type="PRINTS" id="PR00260">
    <property type="entry name" value="CHEMTRNSDUCR"/>
</dbReference>
<proteinExistence type="inferred from homology"/>
<dbReference type="GO" id="GO:0004888">
    <property type="term" value="F:transmembrane signaling receptor activity"/>
    <property type="evidence" value="ECO:0007669"/>
    <property type="project" value="InterPro"/>
</dbReference>
<keyword evidence="2 4" id="KW-0807">Transducer</keyword>
<comment type="similarity">
    <text evidence="3">Belongs to the methyl-accepting chemotaxis (MCP) protein family.</text>
</comment>
<dbReference type="InterPro" id="IPR004090">
    <property type="entry name" value="Chemotax_Me-accpt_rcpt"/>
</dbReference>
<evidence type="ECO:0000256" key="5">
    <source>
        <dbReference type="SAM" id="Phobius"/>
    </source>
</evidence>
<dbReference type="Proteomes" id="UP000823631">
    <property type="component" value="Unassembled WGS sequence"/>
</dbReference>
<dbReference type="PANTHER" id="PTHR32089:SF112">
    <property type="entry name" value="LYSOZYME-LIKE PROTEIN-RELATED"/>
    <property type="match status" value="1"/>
</dbReference>
<accession>A0A9D9DB00</accession>
<comment type="subcellular location">
    <subcellularLocation>
        <location evidence="1">Membrane</location>
    </subcellularLocation>
</comment>
<dbReference type="Pfam" id="PF00015">
    <property type="entry name" value="MCPsignal"/>
    <property type="match status" value="1"/>
</dbReference>
<evidence type="ECO:0000256" key="2">
    <source>
        <dbReference type="ARBA" id="ARBA00023224"/>
    </source>
</evidence>
<evidence type="ECO:0000256" key="3">
    <source>
        <dbReference type="ARBA" id="ARBA00029447"/>
    </source>
</evidence>
<evidence type="ECO:0000313" key="8">
    <source>
        <dbReference type="EMBL" id="MBO8415200.1"/>
    </source>
</evidence>
<feature type="transmembrane region" description="Helical" evidence="5">
    <location>
        <begin position="180"/>
        <end position="204"/>
    </location>
</feature>
<dbReference type="Pfam" id="PF00672">
    <property type="entry name" value="HAMP"/>
    <property type="match status" value="1"/>
</dbReference>
<dbReference type="AlphaFoldDB" id="A0A9D9DB00"/>
<reference evidence="8" key="1">
    <citation type="submission" date="2020-10" db="EMBL/GenBank/DDBJ databases">
        <authorList>
            <person name="Gilroy R."/>
        </authorList>
    </citation>
    <scope>NUCLEOTIDE SEQUENCE</scope>
    <source>
        <strain evidence="8">17213</strain>
    </source>
</reference>
<dbReference type="PROSITE" id="PS50885">
    <property type="entry name" value="HAMP"/>
    <property type="match status" value="1"/>
</dbReference>
<evidence type="ECO:0000256" key="4">
    <source>
        <dbReference type="PROSITE-ProRule" id="PRU00284"/>
    </source>
</evidence>
<dbReference type="GO" id="GO:0007165">
    <property type="term" value="P:signal transduction"/>
    <property type="evidence" value="ECO:0007669"/>
    <property type="project" value="UniProtKB-KW"/>
</dbReference>
<name>A0A9D9DB00_9GAMM</name>
<evidence type="ECO:0000256" key="1">
    <source>
        <dbReference type="ARBA" id="ARBA00004370"/>
    </source>
</evidence>
<dbReference type="SUPFAM" id="SSF58104">
    <property type="entry name" value="Methyl-accepting chemotaxis protein (MCP) signaling domain"/>
    <property type="match status" value="1"/>
</dbReference>
<dbReference type="CDD" id="cd11386">
    <property type="entry name" value="MCP_signal"/>
    <property type="match status" value="1"/>
</dbReference>
<feature type="domain" description="HAMP" evidence="7">
    <location>
        <begin position="202"/>
        <end position="254"/>
    </location>
</feature>
<dbReference type="PANTHER" id="PTHR32089">
    <property type="entry name" value="METHYL-ACCEPTING CHEMOTAXIS PROTEIN MCPB"/>
    <property type="match status" value="1"/>
</dbReference>
<protein>
    <submittedName>
        <fullName evidence="8">Methyl-accepting chemotaxis protein</fullName>
    </submittedName>
</protein>
<feature type="transmembrane region" description="Helical" evidence="5">
    <location>
        <begin position="12"/>
        <end position="32"/>
    </location>
</feature>
<dbReference type="SMART" id="SM00283">
    <property type="entry name" value="MA"/>
    <property type="match status" value="1"/>
</dbReference>
<reference evidence="8" key="2">
    <citation type="journal article" date="2021" name="PeerJ">
        <title>Extensive microbial diversity within the chicken gut microbiome revealed by metagenomics and culture.</title>
        <authorList>
            <person name="Gilroy R."/>
            <person name="Ravi A."/>
            <person name="Getino M."/>
            <person name="Pursley I."/>
            <person name="Horton D.L."/>
            <person name="Alikhan N.F."/>
            <person name="Baker D."/>
            <person name="Gharbi K."/>
            <person name="Hall N."/>
            <person name="Watson M."/>
            <person name="Adriaenssens E.M."/>
            <person name="Foster-Nyarko E."/>
            <person name="Jarju S."/>
            <person name="Secka A."/>
            <person name="Antonio M."/>
            <person name="Oren A."/>
            <person name="Chaudhuri R.R."/>
            <person name="La Ragione R."/>
            <person name="Hildebrand F."/>
            <person name="Pallen M.J."/>
        </authorList>
    </citation>
    <scope>NUCLEOTIDE SEQUENCE</scope>
    <source>
        <strain evidence="8">17213</strain>
    </source>
</reference>
<dbReference type="EMBL" id="JADINH010000039">
    <property type="protein sequence ID" value="MBO8415200.1"/>
    <property type="molecule type" value="Genomic_DNA"/>
</dbReference>
<dbReference type="GO" id="GO:0006935">
    <property type="term" value="P:chemotaxis"/>
    <property type="evidence" value="ECO:0007669"/>
    <property type="project" value="InterPro"/>
</dbReference>
<comment type="caution">
    <text evidence="8">The sequence shown here is derived from an EMBL/GenBank/DDBJ whole genome shotgun (WGS) entry which is preliminary data.</text>
</comment>
<keyword evidence="5" id="KW-0472">Membrane</keyword>
<dbReference type="Gene3D" id="6.10.340.10">
    <property type="match status" value="1"/>
</dbReference>
<dbReference type="Gene3D" id="1.10.287.950">
    <property type="entry name" value="Methyl-accepting chemotaxis protein"/>
    <property type="match status" value="1"/>
</dbReference>
<dbReference type="InterPro" id="IPR003660">
    <property type="entry name" value="HAMP_dom"/>
</dbReference>
<evidence type="ECO:0000259" key="7">
    <source>
        <dbReference type="PROSITE" id="PS50885"/>
    </source>
</evidence>
<dbReference type="CDD" id="cd06225">
    <property type="entry name" value="HAMP"/>
    <property type="match status" value="1"/>
</dbReference>
<dbReference type="SMART" id="SM00304">
    <property type="entry name" value="HAMP"/>
    <property type="match status" value="1"/>
</dbReference>
<keyword evidence="5" id="KW-0812">Transmembrane</keyword>
<organism evidence="8 9">
    <name type="scientific">Candidatus Avisuccinivibrio stercorigallinarum</name>
    <dbReference type="NCBI Taxonomy" id="2840704"/>
    <lineage>
        <taxon>Bacteria</taxon>
        <taxon>Pseudomonadati</taxon>
        <taxon>Pseudomonadota</taxon>
        <taxon>Gammaproteobacteria</taxon>
        <taxon>Aeromonadales</taxon>
        <taxon>Succinivibrionaceae</taxon>
        <taxon>Succinivibrionaceae incertae sedis</taxon>
        <taxon>Candidatus Avisuccinivibrio</taxon>
    </lineage>
</organism>
<dbReference type="GO" id="GO:0016020">
    <property type="term" value="C:membrane"/>
    <property type="evidence" value="ECO:0007669"/>
    <property type="project" value="UniProtKB-SubCell"/>
</dbReference>
<keyword evidence="5" id="KW-1133">Transmembrane helix</keyword>
<dbReference type="InterPro" id="IPR004089">
    <property type="entry name" value="MCPsignal_dom"/>
</dbReference>
<sequence>MQWYLNLSVKVKLIISFSIVTILALIISAVAINSSINSFSVAEDIHWTLQERYGRINNARTGMTVVNNELADALYHQDSLNKAEEAFPAALKAVDALQTARFPKEIGAIKENTAAYFKIYTDSFKPLILSGDGAGAAEIFNRELMPRSRIIFENLTYVINNQLDEARGYADTLSDPTPTIVIAVVTAVALVFSIFIALFSASYINRNLRYVIGHAETIANADLSQEAKSRSKDEFGQLVDTFERMRQNLRWKMNHIAKQSEQAVQQITNVKQIAGSVQTAAKDTENRAITVAAASDEMVSTTQDIARNCETAASDSENSSQITQQGVQHLEASINGIHEQTEQTKNDARMVEQLVEQSKRIGAIVETIEDIAQQTNLLALNAAIEAARAGEAGRGFAVVADEVRALASRTSKSTQEITGMVETIQNDALAASESMQNSVNNMNELASSTQGLGDTLQEIISTVNNVHGQITHIATAAEEQTTATAEISTNMQSITTAAQSLASDASNAAAGVDQAVEMLRQVDLALGEFKL</sequence>
<dbReference type="PROSITE" id="PS50111">
    <property type="entry name" value="CHEMOTAXIS_TRANSDUC_2"/>
    <property type="match status" value="1"/>
</dbReference>